<feature type="chain" id="PRO_5038350762" evidence="3">
    <location>
        <begin position="28"/>
        <end position="492"/>
    </location>
</feature>
<sequence>MRTKTKITILCSAVALLAMGSSMNAMAAQAGWVQEGGTWTYVDSQGNRLTDSWRKSGNYWFYLDSNGEMAVDQWVDDTSYVDINGVRVTNQWIYVEPGTDSAPNPDGGWYYFDASGNAAADGWRTINGRRYYFDSDGTMKYGWFTDNEDLYYLGDENQGWAATGWLCLDYDPDNPPEDGDVSYVETAGSETAKWFYFQANGKAVRAVNETYRNRTINGNRYYFDENGVMLTGWVSVASDSDASDPTGISTFKYFGDANDGSMSRGWKYLTDHPEDSNDSGNIGTATSSEISSYENVDGSWYYFDSNGTPKYLDATATNMSEATSQINGRRYFFDEYGRMQYGLIGVDFGDGTIQSAYFGNSDSDGQMKTDRTTNVTEDSGDRSTFYFQASGSSRGAGYTGERQHYLYWNGKLVRAEQGTGVQVFEVNGTLYLVNEAGRIQDNNRCYRSEGDYRYEYADGTIYYVDADRQRIGEVTSGENLPDVSYKTVYTLN</sequence>
<evidence type="ECO:0000256" key="3">
    <source>
        <dbReference type="SAM" id="SignalP"/>
    </source>
</evidence>
<organism evidence="4 5">
    <name type="scientific">Candidatus Lachnoclostridium stercorigallinarum</name>
    <dbReference type="NCBI Taxonomy" id="2838634"/>
    <lineage>
        <taxon>Bacteria</taxon>
        <taxon>Bacillati</taxon>
        <taxon>Bacillota</taxon>
        <taxon>Clostridia</taxon>
        <taxon>Lachnospirales</taxon>
        <taxon>Lachnospiraceae</taxon>
    </lineage>
</organism>
<dbReference type="SUPFAM" id="SSF69360">
    <property type="entry name" value="Cell wall binding repeat"/>
    <property type="match status" value="1"/>
</dbReference>
<feature type="repeat" description="Cell wall-binding" evidence="2">
    <location>
        <begin position="120"/>
        <end position="139"/>
    </location>
</feature>
<feature type="signal peptide" evidence="3">
    <location>
        <begin position="1"/>
        <end position="27"/>
    </location>
</feature>
<dbReference type="Gene3D" id="2.10.270.20">
    <property type="match status" value="1"/>
</dbReference>
<reference evidence="4" key="2">
    <citation type="submission" date="2021-04" db="EMBL/GenBank/DDBJ databases">
        <authorList>
            <person name="Gilroy R."/>
        </authorList>
    </citation>
    <scope>NUCLEOTIDE SEQUENCE</scope>
    <source>
        <strain evidence="4">ChiBcec1-1093</strain>
    </source>
</reference>
<dbReference type="Gene3D" id="2.20.120.10">
    <property type="entry name" value="Multimodular pneumococcal cell wall endolysin, domain 3"/>
    <property type="match status" value="1"/>
</dbReference>
<feature type="repeat" description="Cell wall-binding" evidence="2">
    <location>
        <begin position="210"/>
        <end position="229"/>
    </location>
</feature>
<gene>
    <name evidence="4" type="ORF">IAA17_03450</name>
</gene>
<accession>A0A9D2GHT5</accession>
<dbReference type="EMBL" id="DXBC01000049">
    <property type="protein sequence ID" value="HIZ78821.1"/>
    <property type="molecule type" value="Genomic_DNA"/>
</dbReference>
<evidence type="ECO:0000256" key="1">
    <source>
        <dbReference type="ARBA" id="ARBA00022737"/>
    </source>
</evidence>
<reference evidence="4" key="1">
    <citation type="journal article" date="2021" name="PeerJ">
        <title>Extensive microbial diversity within the chicken gut microbiome revealed by metagenomics and culture.</title>
        <authorList>
            <person name="Gilroy R."/>
            <person name="Ravi A."/>
            <person name="Getino M."/>
            <person name="Pursley I."/>
            <person name="Horton D.L."/>
            <person name="Alikhan N.F."/>
            <person name="Baker D."/>
            <person name="Gharbi K."/>
            <person name="Hall N."/>
            <person name="Watson M."/>
            <person name="Adriaenssens E.M."/>
            <person name="Foster-Nyarko E."/>
            <person name="Jarju S."/>
            <person name="Secka A."/>
            <person name="Antonio M."/>
            <person name="Oren A."/>
            <person name="Chaudhuri R.R."/>
            <person name="La Ragione R."/>
            <person name="Hildebrand F."/>
            <person name="Pallen M.J."/>
        </authorList>
    </citation>
    <scope>NUCLEOTIDE SEQUENCE</scope>
    <source>
        <strain evidence="4">ChiBcec1-1093</strain>
    </source>
</reference>
<dbReference type="Proteomes" id="UP000824101">
    <property type="component" value="Unassembled WGS sequence"/>
</dbReference>
<dbReference type="AlphaFoldDB" id="A0A9D2GHT5"/>
<protein>
    <submittedName>
        <fullName evidence="4">Cell wall-binding protein</fullName>
    </submittedName>
</protein>
<dbReference type="PROSITE" id="PS51170">
    <property type="entry name" value="CW"/>
    <property type="match status" value="2"/>
</dbReference>
<evidence type="ECO:0000256" key="2">
    <source>
        <dbReference type="PROSITE-ProRule" id="PRU00591"/>
    </source>
</evidence>
<evidence type="ECO:0000313" key="5">
    <source>
        <dbReference type="Proteomes" id="UP000824101"/>
    </source>
</evidence>
<dbReference type="Pfam" id="PF19127">
    <property type="entry name" value="Choline_bind_3"/>
    <property type="match status" value="2"/>
</dbReference>
<evidence type="ECO:0000313" key="4">
    <source>
        <dbReference type="EMBL" id="HIZ78821.1"/>
    </source>
</evidence>
<comment type="caution">
    <text evidence="4">The sequence shown here is derived from an EMBL/GenBank/DDBJ whole genome shotgun (WGS) entry which is preliminary data.</text>
</comment>
<proteinExistence type="predicted"/>
<dbReference type="Pfam" id="PF01473">
    <property type="entry name" value="Choline_bind_1"/>
    <property type="match status" value="3"/>
</dbReference>
<name>A0A9D2GHT5_9FIRM</name>
<keyword evidence="1" id="KW-0677">Repeat</keyword>
<dbReference type="Gene3D" id="2.10.270.10">
    <property type="entry name" value="Cholin Binding"/>
    <property type="match status" value="3"/>
</dbReference>
<dbReference type="InterPro" id="IPR018337">
    <property type="entry name" value="Cell_wall/Cho-bd_repeat"/>
</dbReference>
<keyword evidence="3" id="KW-0732">Signal</keyword>